<feature type="compositionally biased region" description="Polar residues" evidence="1">
    <location>
        <begin position="1"/>
        <end position="12"/>
    </location>
</feature>
<name>A0A9Q1JMP9_9CARY</name>
<dbReference type="EMBL" id="JAKOGI010001600">
    <property type="protein sequence ID" value="KAJ8424805.1"/>
    <property type="molecule type" value="Genomic_DNA"/>
</dbReference>
<feature type="region of interest" description="Disordered" evidence="1">
    <location>
        <begin position="1"/>
        <end position="40"/>
    </location>
</feature>
<sequence>MDSRQSQPQPQHRAQRTPDEPPIPDLEALSGSFRTTTNPRAVGMMQGEQRMVRECYLISIRLLWIVEQGSVGSLLSDKKPRTRPPPPTAEALVIHMMTLAEPERPRTEAADGVEQVPLDMERPDRTASGSSSWSLPSVALASSLSSLRVVALPSRGIVSSLPRPSSSVVGGLNSTNLGPDPQPGPIGGPPHT</sequence>
<feature type="compositionally biased region" description="Low complexity" evidence="1">
    <location>
        <begin position="157"/>
        <end position="169"/>
    </location>
</feature>
<comment type="caution">
    <text evidence="2">The sequence shown here is derived from an EMBL/GenBank/DDBJ whole genome shotgun (WGS) entry which is preliminary data.</text>
</comment>
<dbReference type="Proteomes" id="UP001153076">
    <property type="component" value="Unassembled WGS sequence"/>
</dbReference>
<gene>
    <name evidence="2" type="ORF">Cgig2_025389</name>
</gene>
<evidence type="ECO:0000313" key="2">
    <source>
        <dbReference type="EMBL" id="KAJ8424805.1"/>
    </source>
</evidence>
<dbReference type="AlphaFoldDB" id="A0A9Q1JMP9"/>
<reference evidence="2" key="1">
    <citation type="submission" date="2022-04" db="EMBL/GenBank/DDBJ databases">
        <title>Carnegiea gigantea Genome sequencing and assembly v2.</title>
        <authorList>
            <person name="Copetti D."/>
            <person name="Sanderson M.J."/>
            <person name="Burquez A."/>
            <person name="Wojciechowski M.F."/>
        </authorList>
    </citation>
    <scope>NUCLEOTIDE SEQUENCE</scope>
    <source>
        <strain evidence="2">SGP5-SGP5p</strain>
        <tissue evidence="2">Aerial part</tissue>
    </source>
</reference>
<keyword evidence="3" id="KW-1185">Reference proteome</keyword>
<feature type="region of interest" description="Disordered" evidence="1">
    <location>
        <begin position="157"/>
        <end position="192"/>
    </location>
</feature>
<proteinExistence type="predicted"/>
<protein>
    <submittedName>
        <fullName evidence="2">Uncharacterized protein</fullName>
    </submittedName>
</protein>
<feature type="compositionally biased region" description="Pro residues" evidence="1">
    <location>
        <begin position="180"/>
        <end position="192"/>
    </location>
</feature>
<evidence type="ECO:0000313" key="3">
    <source>
        <dbReference type="Proteomes" id="UP001153076"/>
    </source>
</evidence>
<evidence type="ECO:0000256" key="1">
    <source>
        <dbReference type="SAM" id="MobiDB-lite"/>
    </source>
</evidence>
<accession>A0A9Q1JMP9</accession>
<organism evidence="2 3">
    <name type="scientific">Carnegiea gigantea</name>
    <dbReference type="NCBI Taxonomy" id="171969"/>
    <lineage>
        <taxon>Eukaryota</taxon>
        <taxon>Viridiplantae</taxon>
        <taxon>Streptophyta</taxon>
        <taxon>Embryophyta</taxon>
        <taxon>Tracheophyta</taxon>
        <taxon>Spermatophyta</taxon>
        <taxon>Magnoliopsida</taxon>
        <taxon>eudicotyledons</taxon>
        <taxon>Gunneridae</taxon>
        <taxon>Pentapetalae</taxon>
        <taxon>Caryophyllales</taxon>
        <taxon>Cactineae</taxon>
        <taxon>Cactaceae</taxon>
        <taxon>Cactoideae</taxon>
        <taxon>Echinocereeae</taxon>
        <taxon>Carnegiea</taxon>
    </lineage>
</organism>